<dbReference type="Proteomes" id="UP000271031">
    <property type="component" value="Unassembled WGS sequence"/>
</dbReference>
<dbReference type="PANTHER" id="PTHR30363:SF44">
    <property type="entry name" value="AGA OPERON TRANSCRIPTIONAL REPRESSOR-RELATED"/>
    <property type="match status" value="1"/>
</dbReference>
<keyword evidence="1" id="KW-0805">Transcription regulation</keyword>
<proteinExistence type="predicted"/>
<dbReference type="Pfam" id="PF00455">
    <property type="entry name" value="DeoRC"/>
    <property type="match status" value="1"/>
</dbReference>
<organism evidence="4 5">
    <name type="scientific">Brevibacillus fluminis</name>
    <dbReference type="NCBI Taxonomy" id="511487"/>
    <lineage>
        <taxon>Bacteria</taxon>
        <taxon>Bacillati</taxon>
        <taxon>Bacillota</taxon>
        <taxon>Bacilli</taxon>
        <taxon>Bacillales</taxon>
        <taxon>Paenibacillaceae</taxon>
        <taxon>Brevibacillus</taxon>
    </lineage>
</organism>
<evidence type="ECO:0000313" key="4">
    <source>
        <dbReference type="EMBL" id="RNB87196.1"/>
    </source>
</evidence>
<evidence type="ECO:0000256" key="1">
    <source>
        <dbReference type="ARBA" id="ARBA00023015"/>
    </source>
</evidence>
<dbReference type="GO" id="GO:0003700">
    <property type="term" value="F:DNA-binding transcription factor activity"/>
    <property type="evidence" value="ECO:0007669"/>
    <property type="project" value="InterPro"/>
</dbReference>
<evidence type="ECO:0000256" key="2">
    <source>
        <dbReference type="ARBA" id="ARBA00023163"/>
    </source>
</evidence>
<protein>
    <submittedName>
        <fullName evidence="4">DeoR/GlpR transcriptional regulator</fullName>
    </submittedName>
</protein>
<dbReference type="SUPFAM" id="SSF100950">
    <property type="entry name" value="NagB/RpiA/CoA transferase-like"/>
    <property type="match status" value="1"/>
</dbReference>
<dbReference type="Pfam" id="PF08220">
    <property type="entry name" value="HTH_DeoR"/>
    <property type="match status" value="1"/>
</dbReference>
<dbReference type="InterPro" id="IPR050313">
    <property type="entry name" value="Carb_Metab_HTH_regulators"/>
</dbReference>
<dbReference type="InterPro" id="IPR014036">
    <property type="entry name" value="DeoR-like_C"/>
</dbReference>
<comment type="caution">
    <text evidence="4">The sequence shown here is derived from an EMBL/GenBank/DDBJ whole genome shotgun (WGS) entry which is preliminary data.</text>
</comment>
<dbReference type="AlphaFoldDB" id="A0A3M8DGR0"/>
<dbReference type="InterPro" id="IPR036390">
    <property type="entry name" value="WH_DNA-bd_sf"/>
</dbReference>
<dbReference type="SMART" id="SM00420">
    <property type="entry name" value="HTH_DEOR"/>
    <property type="match status" value="1"/>
</dbReference>
<evidence type="ECO:0000313" key="5">
    <source>
        <dbReference type="Proteomes" id="UP000271031"/>
    </source>
</evidence>
<reference evidence="4 5" key="1">
    <citation type="submission" date="2018-10" db="EMBL/GenBank/DDBJ databases">
        <title>Phylogenomics of Brevibacillus.</title>
        <authorList>
            <person name="Dunlap C."/>
        </authorList>
    </citation>
    <scope>NUCLEOTIDE SEQUENCE [LARGE SCALE GENOMIC DNA]</scope>
    <source>
        <strain evidence="4 5">JCM 15716</strain>
    </source>
</reference>
<feature type="domain" description="HTH deoR-type" evidence="3">
    <location>
        <begin position="5"/>
        <end position="60"/>
    </location>
</feature>
<name>A0A3M8DGR0_9BACL</name>
<dbReference type="PROSITE" id="PS51000">
    <property type="entry name" value="HTH_DEOR_2"/>
    <property type="match status" value="1"/>
</dbReference>
<keyword evidence="5" id="KW-1185">Reference proteome</keyword>
<dbReference type="SMART" id="SM01134">
    <property type="entry name" value="DeoRC"/>
    <property type="match status" value="1"/>
</dbReference>
<dbReference type="OrthoDB" id="9797223at2"/>
<sequence length="261" mass="29355">MSLVGEERKEYILEQLHTAGKVRTNDLVEKLQVSSETIRRYLEELEYENKCKRVYGGAVKINLDREEPSMFTREILHADEKKRIGRLAASLVQNGDIILIDDGTTSLQMIHFLGNKKNITIITNSVTGLTLLVDSINKGLMDAEVYFIGGKVHPKHFRITGSVAQQMLDNFYVDKAFVSIDGITLGSGITSFDAERALMVRKCIEHAKQSIVLTDHSKLGSSNLYRSAELREIDMIICDVPAPKDWVAELEAKDIEWLAAE</sequence>
<dbReference type="SUPFAM" id="SSF46785">
    <property type="entry name" value="Winged helix' DNA-binding domain"/>
    <property type="match status" value="1"/>
</dbReference>
<dbReference type="PRINTS" id="PR00037">
    <property type="entry name" value="HTHLACR"/>
</dbReference>
<evidence type="ECO:0000259" key="3">
    <source>
        <dbReference type="PROSITE" id="PS51000"/>
    </source>
</evidence>
<keyword evidence="2" id="KW-0804">Transcription</keyword>
<gene>
    <name evidence="4" type="ORF">EDM56_16080</name>
</gene>
<dbReference type="InterPro" id="IPR036388">
    <property type="entry name" value="WH-like_DNA-bd_sf"/>
</dbReference>
<dbReference type="Gene3D" id="1.10.10.10">
    <property type="entry name" value="Winged helix-like DNA-binding domain superfamily/Winged helix DNA-binding domain"/>
    <property type="match status" value="1"/>
</dbReference>
<dbReference type="PANTHER" id="PTHR30363">
    <property type="entry name" value="HTH-TYPE TRANSCRIPTIONAL REGULATOR SRLR-RELATED"/>
    <property type="match status" value="1"/>
</dbReference>
<dbReference type="EMBL" id="RHHQ01000012">
    <property type="protein sequence ID" value="RNB87196.1"/>
    <property type="molecule type" value="Genomic_DNA"/>
</dbReference>
<accession>A0A3M8DGR0</accession>
<dbReference type="InterPro" id="IPR037171">
    <property type="entry name" value="NagB/RpiA_transferase-like"/>
</dbReference>
<dbReference type="InterPro" id="IPR001034">
    <property type="entry name" value="DeoR_HTH"/>
</dbReference>
<dbReference type="RefSeq" id="WP_122918895.1">
    <property type="nucleotide sequence ID" value="NZ_RHHQ01000012.1"/>
</dbReference>
<dbReference type="Gene3D" id="3.40.50.1360">
    <property type="match status" value="1"/>
</dbReference>